<feature type="signal peptide" evidence="2">
    <location>
        <begin position="1"/>
        <end position="22"/>
    </location>
</feature>
<dbReference type="OrthoDB" id="2328924at2759"/>
<dbReference type="GeneID" id="118429088"/>
<keyword evidence="3" id="KW-1185">Reference proteome</keyword>
<dbReference type="GO" id="GO:0016491">
    <property type="term" value="F:oxidoreductase activity"/>
    <property type="evidence" value="ECO:0007669"/>
    <property type="project" value="UniProtKB-ARBA"/>
</dbReference>
<evidence type="ECO:0000313" key="3">
    <source>
        <dbReference type="Proteomes" id="UP000001554"/>
    </source>
</evidence>
<dbReference type="Pfam" id="PF05721">
    <property type="entry name" value="PhyH"/>
    <property type="match status" value="1"/>
</dbReference>
<reference evidence="3" key="1">
    <citation type="journal article" date="2020" name="Nat. Ecol. Evol.">
        <title>Deeply conserved synteny resolves early events in vertebrate evolution.</title>
        <authorList>
            <person name="Simakov O."/>
            <person name="Marletaz F."/>
            <person name="Yue J.X."/>
            <person name="O'Connell B."/>
            <person name="Jenkins J."/>
            <person name="Brandt A."/>
            <person name="Calef R."/>
            <person name="Tung C.H."/>
            <person name="Huang T.K."/>
            <person name="Schmutz J."/>
            <person name="Satoh N."/>
            <person name="Yu J.K."/>
            <person name="Putnam N.H."/>
            <person name="Green R.E."/>
            <person name="Rokhsar D.S."/>
        </authorList>
    </citation>
    <scope>NUCLEOTIDE SEQUENCE [LARGE SCALE GENOMIC DNA]</scope>
    <source>
        <strain evidence="3">S238N-H82</strain>
    </source>
</reference>
<accession>A0A9J7M9Y4</accession>
<organism evidence="3 4">
    <name type="scientific">Branchiostoma floridae</name>
    <name type="common">Florida lancelet</name>
    <name type="synonym">Amphioxus</name>
    <dbReference type="NCBI Taxonomy" id="7739"/>
    <lineage>
        <taxon>Eukaryota</taxon>
        <taxon>Metazoa</taxon>
        <taxon>Chordata</taxon>
        <taxon>Cephalochordata</taxon>
        <taxon>Leptocardii</taxon>
        <taxon>Amphioxiformes</taxon>
        <taxon>Branchiostomatidae</taxon>
        <taxon>Branchiostoma</taxon>
    </lineage>
</organism>
<dbReference type="OMA" id="TMATRIC"/>
<protein>
    <submittedName>
        <fullName evidence="4">Ectoine dioxygenase-like</fullName>
    </submittedName>
</protein>
<sequence>MCITMAIRMWITMATRRPLGNGFLLLPRGTLLPSNMCSLTTKASTYTAVTIRTNKRVFLFTTSPGFHGKRCPHVTMATEKDPYHSRLSNVGEIRSRPDPVIWGDDEKPGPFSRQELEFYKTNGYIKVDGLFDDQEIQMCREKFTALRDKFEEDNRSKKECIVTDNYTSVTEPGSNKVKSIYSPHKILPAVNQLCQDNRLLGRAQQILDSNVYMHHTRLNFKQQFKGTGFYWHSDFETWHVEDGMPRPRSMSCMILMTRNLAQNGALMVIPGSHRHYISCAGPTPDNHWVTSLQYRYIGTPNQEALSHMVQEGGIHHCTGEAGAAFFFDCNLLHGSLANISPWDRMNLFLVYNSLHNKLVAPFGPPKPRPENLGCRDPAWVQPITPLEKPTEY</sequence>
<feature type="chain" id="PRO_5039914533" evidence="2">
    <location>
        <begin position="23"/>
        <end position="392"/>
    </location>
</feature>
<evidence type="ECO:0000256" key="1">
    <source>
        <dbReference type="ARBA" id="ARBA00001962"/>
    </source>
</evidence>
<comment type="cofactor">
    <cofactor evidence="1">
        <name>Fe cation</name>
        <dbReference type="ChEBI" id="CHEBI:24875"/>
    </cofactor>
</comment>
<dbReference type="RefSeq" id="XP_035695350.1">
    <property type="nucleotide sequence ID" value="XM_035839457.1"/>
</dbReference>
<keyword evidence="2" id="KW-0732">Signal</keyword>
<dbReference type="AlphaFoldDB" id="A0A9J7M9Y4"/>
<dbReference type="PANTHER" id="PTHR20883">
    <property type="entry name" value="PHYTANOYL-COA DIOXYGENASE DOMAIN CONTAINING 1"/>
    <property type="match status" value="1"/>
</dbReference>
<evidence type="ECO:0000313" key="4">
    <source>
        <dbReference type="RefSeq" id="XP_035695350.1"/>
    </source>
</evidence>
<dbReference type="Proteomes" id="UP000001554">
    <property type="component" value="Chromosome 13"/>
</dbReference>
<dbReference type="GO" id="GO:0046872">
    <property type="term" value="F:metal ion binding"/>
    <property type="evidence" value="ECO:0007669"/>
    <property type="project" value="UniProtKB-ARBA"/>
</dbReference>
<dbReference type="KEGG" id="bfo:118429088"/>
<evidence type="ECO:0000256" key="2">
    <source>
        <dbReference type="SAM" id="SignalP"/>
    </source>
</evidence>
<proteinExistence type="predicted"/>
<dbReference type="Gene3D" id="2.60.120.620">
    <property type="entry name" value="q2cbj1_9rhob like domain"/>
    <property type="match status" value="1"/>
</dbReference>
<dbReference type="SUPFAM" id="SSF51197">
    <property type="entry name" value="Clavaminate synthase-like"/>
    <property type="match status" value="1"/>
</dbReference>
<dbReference type="InterPro" id="IPR008775">
    <property type="entry name" value="Phytyl_CoA_dOase-like"/>
</dbReference>
<gene>
    <name evidence="4" type="primary">LOC118429088</name>
</gene>
<name>A0A9J7M9Y4_BRAFL</name>
<reference evidence="4" key="2">
    <citation type="submission" date="2025-08" db="UniProtKB">
        <authorList>
            <consortium name="RefSeq"/>
        </authorList>
    </citation>
    <scope>IDENTIFICATION</scope>
    <source>
        <strain evidence="4">S238N-H82</strain>
        <tissue evidence="4">Testes</tissue>
    </source>
</reference>
<dbReference type="PANTHER" id="PTHR20883:SF48">
    <property type="entry name" value="ECTOINE DIOXYGENASE"/>
    <property type="match status" value="1"/>
</dbReference>